<reference evidence="2 3" key="1">
    <citation type="submission" date="2019-03" db="EMBL/GenBank/DDBJ databases">
        <title>Genomic Encyclopedia of Type Strains, Phase IV (KMG-IV): sequencing the most valuable type-strain genomes for metagenomic binning, comparative biology and taxonomic classification.</title>
        <authorList>
            <person name="Goeker M."/>
        </authorList>
    </citation>
    <scope>NUCLEOTIDE SEQUENCE [LARGE SCALE GENOMIC DNA]</scope>
    <source>
        <strain evidence="2 3">DSM 22958</strain>
    </source>
</reference>
<protein>
    <submittedName>
        <fullName evidence="2">Stress-induced acidophilic repeat protein</fullName>
    </submittedName>
</protein>
<dbReference type="OrthoDB" id="4563254at2"/>
<feature type="region of interest" description="Disordered" evidence="1">
    <location>
        <begin position="48"/>
        <end position="87"/>
    </location>
</feature>
<dbReference type="InterPro" id="IPR019626">
    <property type="entry name" value="Stress-induced_KGG_rpt"/>
</dbReference>
<evidence type="ECO:0000313" key="3">
    <source>
        <dbReference type="Proteomes" id="UP000294881"/>
    </source>
</evidence>
<dbReference type="RefSeq" id="WP_132001102.1">
    <property type="nucleotide sequence ID" value="NZ_JBHUNN010000002.1"/>
</dbReference>
<comment type="caution">
    <text evidence="2">The sequence shown here is derived from an EMBL/GenBank/DDBJ whole genome shotgun (WGS) entry which is preliminary data.</text>
</comment>
<dbReference type="AlphaFoldDB" id="A0A4R2GXR9"/>
<dbReference type="Pfam" id="PF10685">
    <property type="entry name" value="KGG"/>
    <property type="match status" value="1"/>
</dbReference>
<evidence type="ECO:0000313" key="2">
    <source>
        <dbReference type="EMBL" id="TCO15775.1"/>
    </source>
</evidence>
<proteinExistence type="predicted"/>
<accession>A0A4R2GXR9</accession>
<sequence length="87" mass="9066">MNDATPKSRRGFASMDPARVKAIASMGGRSVPKEKRAFSTNLDLAAEAGRKGGSHVSGKAAPDKHAVRTSPARKTDAMKATPDGFPS</sequence>
<keyword evidence="3" id="KW-1185">Reference proteome</keyword>
<dbReference type="EMBL" id="SLWL01000001">
    <property type="protein sequence ID" value="TCO15775.1"/>
    <property type="molecule type" value="Genomic_DNA"/>
</dbReference>
<name>A0A4R2GXR9_9HYPH</name>
<organism evidence="2 3">
    <name type="scientific">Camelimonas lactis</name>
    <dbReference type="NCBI Taxonomy" id="659006"/>
    <lineage>
        <taxon>Bacteria</taxon>
        <taxon>Pseudomonadati</taxon>
        <taxon>Pseudomonadota</taxon>
        <taxon>Alphaproteobacteria</taxon>
        <taxon>Hyphomicrobiales</taxon>
        <taxon>Chelatococcaceae</taxon>
        <taxon>Camelimonas</taxon>
    </lineage>
</organism>
<gene>
    <name evidence="2" type="ORF">EV666_10122</name>
</gene>
<evidence type="ECO:0000256" key="1">
    <source>
        <dbReference type="SAM" id="MobiDB-lite"/>
    </source>
</evidence>
<dbReference type="Proteomes" id="UP000294881">
    <property type="component" value="Unassembled WGS sequence"/>
</dbReference>